<proteinExistence type="inferred from homology"/>
<evidence type="ECO:0000256" key="8">
    <source>
        <dbReference type="ARBA" id="ARBA00023273"/>
    </source>
</evidence>
<comment type="caution">
    <text evidence="13">The sequence shown here is derived from an EMBL/GenBank/DDBJ whole genome shotgun (WGS) entry which is preliminary data.</text>
</comment>
<comment type="similarity">
    <text evidence="9">Belongs to the tilB family.</text>
</comment>
<sequence>MNCLFINKILNGKLKKLEYLNLALNNIERIENLEGCESLNKLDLTVNFVGELTSITNLTASIFLRELFLTGNPCTQFDGYRKYVIASLPQLTSLDGQEIEKKEIIEALQEYEIISKKIEEQERDYAERRREERLENLKRMHAREDKIKQSGEKITDEIDKEFWQEVVPFSPESRVESHNMIQRKKHQTDKPKEAPQPRPLFAPDGRPYNINEPKINFTFEDSIDESLGCVKVLKLNVFRHLDTSLIDCDIHPNYVRVTIKGKLLQLNLEDEISPDNSFAQRSRTTGEMILKLKKIKQDKLNMPIVEREIRKTDNKPTKTTRFLEFEEQISLSEKLKLSPEKYKHEQALISTKSRKNDKNFVDDPEVPPLA</sequence>
<dbReference type="PANTHER" id="PTHR18849">
    <property type="entry name" value="LEUCINE RICH REPEAT PROTEIN"/>
    <property type="match status" value="1"/>
</dbReference>
<evidence type="ECO:0000256" key="7">
    <source>
        <dbReference type="ARBA" id="ARBA00023069"/>
    </source>
</evidence>
<keyword evidence="4" id="KW-0433">Leucine-rich repeat</keyword>
<evidence type="ECO:0000259" key="12">
    <source>
        <dbReference type="SMART" id="SM00446"/>
    </source>
</evidence>
<protein>
    <submittedName>
        <fullName evidence="13">Protein tilB</fullName>
    </submittedName>
</protein>
<dbReference type="InterPro" id="IPR032675">
    <property type="entry name" value="LRR_dom_sf"/>
</dbReference>
<evidence type="ECO:0000256" key="4">
    <source>
        <dbReference type="ARBA" id="ARBA00022614"/>
    </source>
</evidence>
<comment type="subcellular location">
    <subcellularLocation>
        <location evidence="1">Cell projection</location>
        <location evidence="1">Cilium</location>
    </subcellularLocation>
    <subcellularLocation>
        <location evidence="2">Cytoplasm</location>
    </subcellularLocation>
</comment>
<dbReference type="PROSITE" id="PS51450">
    <property type="entry name" value="LRR"/>
    <property type="match status" value="1"/>
</dbReference>
<evidence type="ECO:0000256" key="5">
    <source>
        <dbReference type="ARBA" id="ARBA00022737"/>
    </source>
</evidence>
<dbReference type="InterPro" id="IPR003603">
    <property type="entry name" value="U2A'_phosphoprotein32A_C"/>
</dbReference>
<feature type="coiled-coil region" evidence="10">
    <location>
        <begin position="101"/>
        <end position="131"/>
    </location>
</feature>
<dbReference type="EMBL" id="JBJKFK010002203">
    <property type="protein sequence ID" value="KAL3311473.1"/>
    <property type="molecule type" value="Genomic_DNA"/>
</dbReference>
<feature type="region of interest" description="Disordered" evidence="11">
    <location>
        <begin position="347"/>
        <end position="370"/>
    </location>
</feature>
<evidence type="ECO:0000256" key="11">
    <source>
        <dbReference type="SAM" id="MobiDB-lite"/>
    </source>
</evidence>
<evidence type="ECO:0000256" key="3">
    <source>
        <dbReference type="ARBA" id="ARBA00022490"/>
    </source>
</evidence>
<dbReference type="GO" id="GO:0005929">
    <property type="term" value="C:cilium"/>
    <property type="evidence" value="ECO:0007669"/>
    <property type="project" value="UniProtKB-SubCell"/>
</dbReference>
<keyword evidence="8" id="KW-0966">Cell projection</keyword>
<gene>
    <name evidence="13" type="primary">LRRC6</name>
    <name evidence="13" type="ORF">Ciccas_009947</name>
</gene>
<keyword evidence="3" id="KW-0963">Cytoplasm</keyword>
<keyword evidence="14" id="KW-1185">Reference proteome</keyword>
<keyword evidence="7" id="KW-0969">Cilium</keyword>
<dbReference type="SMART" id="SM00446">
    <property type="entry name" value="LRRcap"/>
    <property type="match status" value="1"/>
</dbReference>
<dbReference type="InterPro" id="IPR001611">
    <property type="entry name" value="Leu-rich_rpt"/>
</dbReference>
<dbReference type="Gene3D" id="3.80.10.10">
    <property type="entry name" value="Ribonuclease Inhibitor"/>
    <property type="match status" value="1"/>
</dbReference>
<dbReference type="Proteomes" id="UP001626550">
    <property type="component" value="Unassembled WGS sequence"/>
</dbReference>
<evidence type="ECO:0000313" key="14">
    <source>
        <dbReference type="Proteomes" id="UP001626550"/>
    </source>
</evidence>
<evidence type="ECO:0000313" key="13">
    <source>
        <dbReference type="EMBL" id="KAL3311473.1"/>
    </source>
</evidence>
<evidence type="ECO:0000256" key="10">
    <source>
        <dbReference type="SAM" id="Coils"/>
    </source>
</evidence>
<keyword evidence="5" id="KW-0677">Repeat</keyword>
<reference evidence="13 14" key="1">
    <citation type="submission" date="2024-11" db="EMBL/GenBank/DDBJ databases">
        <title>Adaptive evolution of stress response genes in parasites aligns with host niche diversity.</title>
        <authorList>
            <person name="Hahn C."/>
            <person name="Resl P."/>
        </authorList>
    </citation>
    <scope>NUCLEOTIDE SEQUENCE [LARGE SCALE GENOMIC DNA]</scope>
    <source>
        <strain evidence="13">EGGRZ-B1_66</strain>
        <tissue evidence="13">Body</tissue>
    </source>
</reference>
<evidence type="ECO:0000256" key="9">
    <source>
        <dbReference type="ARBA" id="ARBA00049982"/>
    </source>
</evidence>
<dbReference type="GO" id="GO:0005737">
    <property type="term" value="C:cytoplasm"/>
    <property type="evidence" value="ECO:0007669"/>
    <property type="project" value="UniProtKB-SubCell"/>
</dbReference>
<evidence type="ECO:0000256" key="6">
    <source>
        <dbReference type="ARBA" id="ARBA00023054"/>
    </source>
</evidence>
<dbReference type="AlphaFoldDB" id="A0ABD2PWL0"/>
<dbReference type="PANTHER" id="PTHR18849:SF0">
    <property type="entry name" value="CILIA- AND FLAGELLA-ASSOCIATED PROTEIN 410-RELATED"/>
    <property type="match status" value="1"/>
</dbReference>
<organism evidence="13 14">
    <name type="scientific">Cichlidogyrus casuarinus</name>
    <dbReference type="NCBI Taxonomy" id="1844966"/>
    <lineage>
        <taxon>Eukaryota</taxon>
        <taxon>Metazoa</taxon>
        <taxon>Spiralia</taxon>
        <taxon>Lophotrochozoa</taxon>
        <taxon>Platyhelminthes</taxon>
        <taxon>Monogenea</taxon>
        <taxon>Monopisthocotylea</taxon>
        <taxon>Dactylogyridea</taxon>
        <taxon>Ancyrocephalidae</taxon>
        <taxon>Cichlidogyrus</taxon>
    </lineage>
</organism>
<keyword evidence="6 10" id="KW-0175">Coiled coil</keyword>
<accession>A0ABD2PWL0</accession>
<evidence type="ECO:0000256" key="2">
    <source>
        <dbReference type="ARBA" id="ARBA00004496"/>
    </source>
</evidence>
<feature type="region of interest" description="Disordered" evidence="11">
    <location>
        <begin position="174"/>
        <end position="207"/>
    </location>
</feature>
<dbReference type="Pfam" id="PF14580">
    <property type="entry name" value="LRR_9"/>
    <property type="match status" value="1"/>
</dbReference>
<evidence type="ECO:0000256" key="1">
    <source>
        <dbReference type="ARBA" id="ARBA00004138"/>
    </source>
</evidence>
<name>A0ABD2PWL0_9PLAT</name>
<dbReference type="Pfam" id="PF23602">
    <property type="entry name" value="CS_DNAAF11_C"/>
    <property type="match status" value="1"/>
</dbReference>
<dbReference type="SUPFAM" id="SSF52058">
    <property type="entry name" value="L domain-like"/>
    <property type="match status" value="1"/>
</dbReference>
<feature type="domain" description="U2A'/phosphoprotein 32 family A C-terminal" evidence="12">
    <location>
        <begin position="77"/>
        <end position="95"/>
    </location>
</feature>
<dbReference type="InterPro" id="IPR056496">
    <property type="entry name" value="CS_DNAAF11_C"/>
</dbReference>